<evidence type="ECO:0000313" key="3">
    <source>
        <dbReference type="EMBL" id="KAF1913649.1"/>
    </source>
</evidence>
<feature type="region of interest" description="Disordered" evidence="2">
    <location>
        <begin position="906"/>
        <end position="993"/>
    </location>
</feature>
<feature type="region of interest" description="Disordered" evidence="2">
    <location>
        <begin position="1014"/>
        <end position="1098"/>
    </location>
</feature>
<accession>A0A6A5QE47</accession>
<feature type="compositionally biased region" description="Low complexity" evidence="2">
    <location>
        <begin position="960"/>
        <end position="976"/>
    </location>
</feature>
<feature type="coiled-coil region" evidence="1">
    <location>
        <begin position="868"/>
        <end position="895"/>
    </location>
</feature>
<dbReference type="Proteomes" id="UP000800096">
    <property type="component" value="Unassembled WGS sequence"/>
</dbReference>
<feature type="coiled-coil region" evidence="1">
    <location>
        <begin position="596"/>
        <end position="665"/>
    </location>
</feature>
<keyword evidence="1" id="KW-0175">Coiled coil</keyword>
<evidence type="ECO:0000256" key="1">
    <source>
        <dbReference type="SAM" id="Coils"/>
    </source>
</evidence>
<sequence>MPHTTQSNPSPSMADMAAQLSSELTRIIDCCYPASLSHLADLLARADNFTIRVCIQDRSPCAVSRLATLIHEALPLWPHALRILSSLCYSPEFVDILLRQNPGLLDALFNKANSSPHEYDEYAELCVLLLSRPLPASVPLPASTQPFFLRVFEQARQDPDVNTLKAVYSMLNGACRNLLGLLSTHRREQFDQVLSHILSSTSTGQKSMLMLWCFGIALLAEPWSETTVTRNPRLDVERTAVTSKTQWKTASGHKMFGSLDRIHKTISLTYLSVIFAIKDDEHVSDEDAVEGIRIAIRTLQCVDRTALKEWPKSSPLAKGTFTKLPLKILRTNINPAVQFEAMCFYALVAGEGNLPADIVTQYERCLTNVAHVVHSDRLGETFLLSLPIYIPQMQQSSVQTLLAGIFDACTSPSNTRQMSAHTVLAEKITTLIPNSESLRDKVLEAVSSSEMLSKVWELIRFETVEVDVTCQAYATALHSQLISASIALLLTLALAVQPTGHTLSLAITTALISKQTQITRRPRGCFHELPTTQRSTVSLFQQKNTPYTGQHLQDWRDRLKSELEGQGSYQRDSVIRSVALICQDLETRCNTVEEPLRREKEKSKELEHCVDELNQRIASLEVQVTDDQFYSDGLEEEKLMISNERDSLSKKLQKLQVESDEAIRRADGMLVQLREDFNAKELEFRSAELTHQETIRSLQNDTEAQRREMEDFRLDLVNTQHECTSLIEQLKSSQHQLGAAENKLACEIEVVRTQFQEITQLKERNAELDLQLQGVEVDLDTVAARLSELQVNHRELVQSSEDAYNALEQKYTRDMETATAQAQKDHEELDAKLQDAVQHGQSTSDVLDETRKELGKLQTSLPPLEERIQELTEFCSEQEEELEELRTLRKNVLASMGLATQNPLAIRSASRSQRDATDLHTPRVTREHRRRKSTLQATAEGVKSSRALQGATSTAMETVANASFASSDSQSSQNGSTPKRPKHCPSFKVPAMQTPYTQKPILVSRSISKKLSPIKRSALRQLSPNRRHTTVGFASSQNEQERPDKLRSLRKRRGSLQEHEEEDFDMEDFLAGSPLTPGNFATGTGRLPDDTDVTTTEL</sequence>
<proteinExistence type="predicted"/>
<feature type="compositionally biased region" description="Basic and acidic residues" evidence="2">
    <location>
        <begin position="912"/>
        <end position="925"/>
    </location>
</feature>
<dbReference type="OrthoDB" id="5332870at2759"/>
<gene>
    <name evidence="3" type="ORF">BDU57DRAFT_502327</name>
</gene>
<protein>
    <submittedName>
        <fullName evidence="3">Uncharacterized protein</fullName>
    </submittedName>
</protein>
<keyword evidence="4" id="KW-1185">Reference proteome</keyword>
<feature type="compositionally biased region" description="Acidic residues" evidence="2">
    <location>
        <begin position="1059"/>
        <end position="1068"/>
    </location>
</feature>
<dbReference type="AlphaFoldDB" id="A0A6A5QE47"/>
<name>A0A6A5QE47_AMPQU</name>
<organism evidence="3 4">
    <name type="scientific">Ampelomyces quisqualis</name>
    <name type="common">Powdery mildew agent</name>
    <dbReference type="NCBI Taxonomy" id="50730"/>
    <lineage>
        <taxon>Eukaryota</taxon>
        <taxon>Fungi</taxon>
        <taxon>Dikarya</taxon>
        <taxon>Ascomycota</taxon>
        <taxon>Pezizomycotina</taxon>
        <taxon>Dothideomycetes</taxon>
        <taxon>Pleosporomycetidae</taxon>
        <taxon>Pleosporales</taxon>
        <taxon>Pleosporineae</taxon>
        <taxon>Phaeosphaeriaceae</taxon>
        <taxon>Ampelomyces</taxon>
    </lineage>
</organism>
<evidence type="ECO:0000313" key="4">
    <source>
        <dbReference type="Proteomes" id="UP000800096"/>
    </source>
</evidence>
<evidence type="ECO:0000256" key="2">
    <source>
        <dbReference type="SAM" id="MobiDB-lite"/>
    </source>
</evidence>
<dbReference type="EMBL" id="ML979138">
    <property type="protein sequence ID" value="KAF1913649.1"/>
    <property type="molecule type" value="Genomic_DNA"/>
</dbReference>
<reference evidence="3" key="1">
    <citation type="journal article" date="2020" name="Stud. Mycol.">
        <title>101 Dothideomycetes genomes: a test case for predicting lifestyles and emergence of pathogens.</title>
        <authorList>
            <person name="Haridas S."/>
            <person name="Albert R."/>
            <person name="Binder M."/>
            <person name="Bloem J."/>
            <person name="Labutti K."/>
            <person name="Salamov A."/>
            <person name="Andreopoulos B."/>
            <person name="Baker S."/>
            <person name="Barry K."/>
            <person name="Bills G."/>
            <person name="Bluhm B."/>
            <person name="Cannon C."/>
            <person name="Castanera R."/>
            <person name="Culley D."/>
            <person name="Daum C."/>
            <person name="Ezra D."/>
            <person name="Gonzalez J."/>
            <person name="Henrissat B."/>
            <person name="Kuo A."/>
            <person name="Liang C."/>
            <person name="Lipzen A."/>
            <person name="Lutzoni F."/>
            <person name="Magnuson J."/>
            <person name="Mondo S."/>
            <person name="Nolan M."/>
            <person name="Ohm R."/>
            <person name="Pangilinan J."/>
            <person name="Park H.-J."/>
            <person name="Ramirez L."/>
            <person name="Alfaro M."/>
            <person name="Sun H."/>
            <person name="Tritt A."/>
            <person name="Yoshinaga Y."/>
            <person name="Zwiers L.-H."/>
            <person name="Turgeon B."/>
            <person name="Goodwin S."/>
            <person name="Spatafora J."/>
            <person name="Crous P."/>
            <person name="Grigoriev I."/>
        </authorList>
    </citation>
    <scope>NUCLEOTIDE SEQUENCE</scope>
    <source>
        <strain evidence="3">HMLAC05119</strain>
    </source>
</reference>
<feature type="compositionally biased region" description="Polar residues" evidence="2">
    <location>
        <begin position="946"/>
        <end position="956"/>
    </location>
</feature>